<feature type="domain" description="AAA+ ATPase" evidence="14">
    <location>
        <begin position="608"/>
        <end position="754"/>
    </location>
</feature>
<evidence type="ECO:0000256" key="11">
    <source>
        <dbReference type="ARBA" id="ARBA00034532"/>
    </source>
</evidence>
<evidence type="ECO:0000256" key="12">
    <source>
        <dbReference type="ARBA" id="ARBA00048778"/>
    </source>
</evidence>
<dbReference type="InterPro" id="IPR003593">
    <property type="entry name" value="AAA+_ATPase"/>
</dbReference>
<evidence type="ECO:0000256" key="4">
    <source>
        <dbReference type="ARBA" id="ARBA00022593"/>
    </source>
</evidence>
<dbReference type="InterPro" id="IPR027417">
    <property type="entry name" value="P-loop_NTPase"/>
</dbReference>
<evidence type="ECO:0000256" key="8">
    <source>
        <dbReference type="ARBA" id="ARBA00022927"/>
    </source>
</evidence>
<dbReference type="GO" id="GO:0043335">
    <property type="term" value="P:protein unfolding"/>
    <property type="evidence" value="ECO:0000318"/>
    <property type="project" value="GO_Central"/>
</dbReference>
<evidence type="ECO:0000256" key="10">
    <source>
        <dbReference type="ARBA" id="ARBA00032509"/>
    </source>
</evidence>
<dbReference type="SUPFAM" id="SSF52540">
    <property type="entry name" value="P-loop containing nucleoside triphosphate hydrolases"/>
    <property type="match status" value="2"/>
</dbReference>
<dbReference type="InterPro" id="IPR003960">
    <property type="entry name" value="ATPase_AAA_CS"/>
</dbReference>
<organism evidence="15">
    <name type="scientific">Physcomitrium patens</name>
    <name type="common">Spreading-leaved earth moss</name>
    <name type="synonym">Physcomitrella patens</name>
    <dbReference type="NCBI Taxonomy" id="3218"/>
    <lineage>
        <taxon>Eukaryota</taxon>
        <taxon>Viridiplantae</taxon>
        <taxon>Streptophyta</taxon>
        <taxon>Embryophyta</taxon>
        <taxon>Bryophyta</taxon>
        <taxon>Bryophytina</taxon>
        <taxon>Bryopsida</taxon>
        <taxon>Funariidae</taxon>
        <taxon>Funariales</taxon>
        <taxon>Funariaceae</taxon>
        <taxon>Physcomitrium</taxon>
    </lineage>
</organism>
<keyword evidence="3" id="KW-0813">Transport</keyword>
<dbReference type="GO" id="GO:0016558">
    <property type="term" value="P:protein import into peroxisome matrix"/>
    <property type="evidence" value="ECO:0000318"/>
    <property type="project" value="GO_Central"/>
</dbReference>
<dbReference type="GO" id="GO:0016887">
    <property type="term" value="F:ATP hydrolysis activity"/>
    <property type="evidence" value="ECO:0000318"/>
    <property type="project" value="GO_Central"/>
</dbReference>
<dbReference type="Gene3D" id="1.10.8.60">
    <property type="match status" value="2"/>
</dbReference>
<evidence type="ECO:0000256" key="3">
    <source>
        <dbReference type="ARBA" id="ARBA00022448"/>
    </source>
</evidence>
<dbReference type="PaxDb" id="3218-PP1S285_12V6.1"/>
<feature type="domain" description="AAA+ ATPase" evidence="14">
    <location>
        <begin position="902"/>
        <end position="1038"/>
    </location>
</feature>
<dbReference type="EnsemblPlants" id="Pp3c8_20390V3.2">
    <property type="protein sequence ID" value="Pp3c8_20390V3.2"/>
    <property type="gene ID" value="Pp3c8_20390"/>
</dbReference>
<proteinExistence type="inferred from homology"/>
<dbReference type="EMBL" id="ABEU02000008">
    <property type="protein sequence ID" value="PNR49953.1"/>
    <property type="molecule type" value="Genomic_DNA"/>
</dbReference>
<dbReference type="OrthoDB" id="2187at2759"/>
<evidence type="ECO:0000256" key="6">
    <source>
        <dbReference type="ARBA" id="ARBA00022801"/>
    </source>
</evidence>
<evidence type="ECO:0000313" key="17">
    <source>
        <dbReference type="Proteomes" id="UP000006727"/>
    </source>
</evidence>
<evidence type="ECO:0000256" key="2">
    <source>
        <dbReference type="ARBA" id="ARBA00006914"/>
    </source>
</evidence>
<dbReference type="SUPFAM" id="SSF54585">
    <property type="entry name" value="Cdc48 domain 2-like"/>
    <property type="match status" value="1"/>
</dbReference>
<dbReference type="Gene3D" id="3.40.50.300">
    <property type="entry name" value="P-loop containing nucleotide triphosphate hydrolases"/>
    <property type="match status" value="2"/>
</dbReference>
<keyword evidence="6" id="KW-0378">Hydrolase</keyword>
<evidence type="ECO:0000256" key="7">
    <source>
        <dbReference type="ARBA" id="ARBA00022840"/>
    </source>
</evidence>
<reference evidence="15 17" key="1">
    <citation type="journal article" date="2008" name="Science">
        <title>The Physcomitrella genome reveals evolutionary insights into the conquest of land by plants.</title>
        <authorList>
            <person name="Rensing S."/>
            <person name="Lang D."/>
            <person name="Zimmer A."/>
            <person name="Terry A."/>
            <person name="Salamov A."/>
            <person name="Shapiro H."/>
            <person name="Nishiyama T."/>
            <person name="Perroud P.-F."/>
            <person name="Lindquist E."/>
            <person name="Kamisugi Y."/>
            <person name="Tanahashi T."/>
            <person name="Sakakibara K."/>
            <person name="Fujita T."/>
            <person name="Oishi K."/>
            <person name="Shin-I T."/>
            <person name="Kuroki Y."/>
            <person name="Toyoda A."/>
            <person name="Suzuki Y."/>
            <person name="Hashimoto A."/>
            <person name="Yamaguchi K."/>
            <person name="Sugano A."/>
            <person name="Kohara Y."/>
            <person name="Fujiyama A."/>
            <person name="Anterola A."/>
            <person name="Aoki S."/>
            <person name="Ashton N."/>
            <person name="Barbazuk W.B."/>
            <person name="Barker E."/>
            <person name="Bennetzen J."/>
            <person name="Bezanilla M."/>
            <person name="Blankenship R."/>
            <person name="Cho S.H."/>
            <person name="Dutcher S."/>
            <person name="Estelle M."/>
            <person name="Fawcett J.A."/>
            <person name="Gundlach H."/>
            <person name="Hanada K."/>
            <person name="Heyl A."/>
            <person name="Hicks K.A."/>
            <person name="Hugh J."/>
            <person name="Lohr M."/>
            <person name="Mayer K."/>
            <person name="Melkozernov A."/>
            <person name="Murata T."/>
            <person name="Nelson D."/>
            <person name="Pils B."/>
            <person name="Prigge M."/>
            <person name="Reiss B."/>
            <person name="Renner T."/>
            <person name="Rombauts S."/>
            <person name="Rushton P."/>
            <person name="Sanderfoot A."/>
            <person name="Schween G."/>
            <person name="Shiu S.-H."/>
            <person name="Stueber K."/>
            <person name="Theodoulou F.L."/>
            <person name="Tu H."/>
            <person name="Van de Peer Y."/>
            <person name="Verrier P.J."/>
            <person name="Waters E."/>
            <person name="Wood A."/>
            <person name="Yang L."/>
            <person name="Cove D."/>
            <person name="Cuming A."/>
            <person name="Hasebe M."/>
            <person name="Lucas S."/>
            <person name="Mishler D.B."/>
            <person name="Reski R."/>
            <person name="Grigoriev I."/>
            <person name="Quatrano R.S."/>
            <person name="Boore J.L."/>
        </authorList>
    </citation>
    <scope>NUCLEOTIDE SEQUENCE [LARGE SCALE GENOMIC DNA]</scope>
    <source>
        <strain evidence="16 17">cv. Gransden 2004</strain>
    </source>
</reference>
<dbReference type="InterPro" id="IPR050168">
    <property type="entry name" value="AAA_ATPase_domain"/>
</dbReference>
<evidence type="ECO:0000259" key="14">
    <source>
        <dbReference type="SMART" id="SM00382"/>
    </source>
</evidence>
<evidence type="ECO:0000256" key="13">
    <source>
        <dbReference type="SAM" id="MobiDB-lite"/>
    </source>
</evidence>
<evidence type="ECO:0000256" key="5">
    <source>
        <dbReference type="ARBA" id="ARBA00022741"/>
    </source>
</evidence>
<dbReference type="GO" id="GO:0005524">
    <property type="term" value="F:ATP binding"/>
    <property type="evidence" value="ECO:0007669"/>
    <property type="project" value="UniProtKB-KW"/>
</dbReference>
<sequence length="1162" mass="126345">MEVEVRRVGKQDCFASLPIPLLEAFLSEQMPSFPVVLELRLPGKKGRGGPWFVAWDGSASRTSHIEVSEKFADCIGLENGTRVIVRARAEVAVADTVAIEPASEDDWEMLELNAEFLEEHLITRVGVLYEGQRFPVWIESGSVLLLQASTTSPSKLVRLEAGAELIVAPKKRQVSTSSNDVKVSAENGKLDRASVWTGHAWLRVQELHPSLVQSVHVGELVCFSDPTTAMFLCPLTAKKLRLSHGQLVTLSEFSVKTRLHNLQSGEQESVFPTEADGFELGNGRVKVKTAGRRVVVRAVVTDLAKPGHIMLAQSLQTYLGLSCHARIGIHSCGDPSASMPALLEFFPAVFEETEENGDESLQVNKSRVHVGRKVERVLGRWSNHKEFLASVGESQRENGIHRLSHNEDVKNSEETQRSVTGLLHAWLVAQAAVFSCDAPSQLEKYVPVSGTTIVHLRPSQQSVRIKDSESRGTHRALKSSVKQDQKDLLFLIGFQNHSNDGSSPTQALSNAATLDESNLYIMLESQMFLDEQEPFSRKASGTVSDSKRILPVKVGSFETISCRSLSNCYETCGPTLFSLRWLGESLEKAFFRVKLLLSPTITRNCFDFTGTVLLHGPPACGKTTVALALARELQADPSVLAHRVIVRCNKLVGEQASSIRNLLQDAVSEALDHAPALVILDDLDALLPKEEGPEPATAVMALAEFLGDLMDLYQGGKQGMKIAFLATARSPMAIPDSLCLSGRFDYHVDLPTPAASERATILEEAVAARGFLCSSSVASEVAMSFDGADRSDLDVLVDRAAHAAAARFLSPGATNESITEWLLNQSLSSRREKFELFSMDFKAAQHDFVPSAMQGIAKGGDQAGRSGWDDVGGLLETRRALQEVLELPVKYGSMFKGAPLRLRSGVLLYGPPGCGKTHIVGAAAAACSLRFISVKGPELLNKYIGASEQAVRDVFAKAAAAAPALLFFDEFDAIAPKRGHDNTGVTDRVVNQLLTELDGVEALNGVFVFAATSRPDLLDAALLRPGRLDRMLLCDFPTTSERAEILHVLSRKLSFAEDVDLDTVAAITDGFSAADLQAVCSDAQLESVHTFLANREGTAPVDSTAKPLITMQHLQTAARNARPSVPEAERRKLNDIYASFMETRRTTPSKSQENKGKRATLA</sequence>
<dbReference type="Gramene" id="Pp3c8_20390V3.1">
    <property type="protein sequence ID" value="Pp3c8_20390V3.1"/>
    <property type="gene ID" value="Pp3c8_20390"/>
</dbReference>
<keyword evidence="5" id="KW-0547">Nucleotide-binding</keyword>
<dbReference type="Pfam" id="PF09262">
    <property type="entry name" value="PEX-1N"/>
    <property type="match status" value="1"/>
</dbReference>
<evidence type="ECO:0000313" key="15">
    <source>
        <dbReference type="EMBL" id="PNR49953.1"/>
    </source>
</evidence>
<dbReference type="Pfam" id="PF00004">
    <property type="entry name" value="AAA"/>
    <property type="match status" value="2"/>
</dbReference>
<evidence type="ECO:0000256" key="1">
    <source>
        <dbReference type="ARBA" id="ARBA00004370"/>
    </source>
</evidence>
<dbReference type="GeneID" id="112285964"/>
<dbReference type="AlphaFoldDB" id="A0A2K1K853"/>
<dbReference type="Proteomes" id="UP000006727">
    <property type="component" value="Chromosome 8"/>
</dbReference>
<dbReference type="Pfam" id="PF17862">
    <property type="entry name" value="AAA_lid_3"/>
    <property type="match status" value="1"/>
</dbReference>
<keyword evidence="7" id="KW-0067">ATP-binding</keyword>
<dbReference type="PROSITE" id="PS00674">
    <property type="entry name" value="AAA"/>
    <property type="match status" value="1"/>
</dbReference>
<dbReference type="InterPro" id="IPR029067">
    <property type="entry name" value="CDC48_domain_2-like_sf"/>
</dbReference>
<accession>A0A2K1K853</accession>
<reference evidence="15 17" key="2">
    <citation type="journal article" date="2018" name="Plant J.">
        <title>The Physcomitrella patens chromosome-scale assembly reveals moss genome structure and evolution.</title>
        <authorList>
            <person name="Lang D."/>
            <person name="Ullrich K.K."/>
            <person name="Murat F."/>
            <person name="Fuchs J."/>
            <person name="Jenkins J."/>
            <person name="Haas F.B."/>
            <person name="Piednoel M."/>
            <person name="Gundlach H."/>
            <person name="Van Bel M."/>
            <person name="Meyberg R."/>
            <person name="Vives C."/>
            <person name="Morata J."/>
            <person name="Symeonidi A."/>
            <person name="Hiss M."/>
            <person name="Muchero W."/>
            <person name="Kamisugi Y."/>
            <person name="Saleh O."/>
            <person name="Blanc G."/>
            <person name="Decker E.L."/>
            <person name="van Gessel N."/>
            <person name="Grimwood J."/>
            <person name="Hayes R.D."/>
            <person name="Graham S.W."/>
            <person name="Gunter L.E."/>
            <person name="McDaniel S.F."/>
            <person name="Hoernstein S.N.W."/>
            <person name="Larsson A."/>
            <person name="Li F.W."/>
            <person name="Perroud P.F."/>
            <person name="Phillips J."/>
            <person name="Ranjan P."/>
            <person name="Rokshar D.S."/>
            <person name="Rothfels C.J."/>
            <person name="Schneider L."/>
            <person name="Shu S."/>
            <person name="Stevenson D.W."/>
            <person name="Thummler F."/>
            <person name="Tillich M."/>
            <person name="Villarreal Aguilar J.C."/>
            <person name="Widiez T."/>
            <person name="Wong G.K."/>
            <person name="Wymore A."/>
            <person name="Zhang Y."/>
            <person name="Zimmer A.D."/>
            <person name="Quatrano R.S."/>
            <person name="Mayer K.F.X."/>
            <person name="Goodstein D."/>
            <person name="Casacuberta J.M."/>
            <person name="Vandepoele K."/>
            <person name="Reski R."/>
            <person name="Cuming A.C."/>
            <person name="Tuskan G.A."/>
            <person name="Maumus F."/>
            <person name="Salse J."/>
            <person name="Schmutz J."/>
            <person name="Rensing S.A."/>
        </authorList>
    </citation>
    <scope>NUCLEOTIDE SEQUENCE [LARGE SCALE GENOMIC DNA]</scope>
    <source>
        <strain evidence="16 17">cv. Gransden 2004</strain>
    </source>
</reference>
<keyword evidence="9" id="KW-0472">Membrane</keyword>
<dbReference type="PANTHER" id="PTHR23077:SF12">
    <property type="entry name" value="PEROXISOMAL ATPASE PEX1"/>
    <property type="match status" value="1"/>
</dbReference>
<evidence type="ECO:0000313" key="16">
    <source>
        <dbReference type="EnsemblPlants" id="Pp3c8_20390V3.1"/>
    </source>
</evidence>
<dbReference type="PANTHER" id="PTHR23077">
    <property type="entry name" value="AAA-FAMILY ATPASE"/>
    <property type="match status" value="1"/>
</dbReference>
<gene>
    <name evidence="16" type="primary">LOC112285964</name>
    <name evidence="15" type="ORF">PHYPA_011850</name>
</gene>
<dbReference type="GO" id="GO:0005778">
    <property type="term" value="C:peroxisomal membrane"/>
    <property type="evidence" value="ECO:0000318"/>
    <property type="project" value="GO_Central"/>
</dbReference>
<dbReference type="SUPFAM" id="SSF50692">
    <property type="entry name" value="ADC-like"/>
    <property type="match status" value="1"/>
</dbReference>
<comment type="similarity">
    <text evidence="2">Belongs to the AAA ATPase family.</text>
</comment>
<keyword evidence="17" id="KW-1185">Reference proteome</keyword>
<name>A0A2K1K853_PHYPA</name>
<feature type="region of interest" description="Disordered" evidence="13">
    <location>
        <begin position="1141"/>
        <end position="1162"/>
    </location>
</feature>
<comment type="catalytic activity">
    <reaction evidence="12">
        <text>ATP + H2O = ADP + phosphate + H(+)</text>
        <dbReference type="Rhea" id="RHEA:13065"/>
        <dbReference type="ChEBI" id="CHEBI:15377"/>
        <dbReference type="ChEBI" id="CHEBI:15378"/>
        <dbReference type="ChEBI" id="CHEBI:30616"/>
        <dbReference type="ChEBI" id="CHEBI:43474"/>
        <dbReference type="ChEBI" id="CHEBI:456216"/>
    </reaction>
    <physiologicalReaction direction="left-to-right" evidence="12">
        <dbReference type="Rhea" id="RHEA:13066"/>
    </physiologicalReaction>
</comment>
<dbReference type="InterPro" id="IPR041569">
    <property type="entry name" value="AAA_lid_3"/>
</dbReference>
<keyword evidence="8" id="KW-0653">Protein transport</keyword>
<comment type="subcellular location">
    <subcellularLocation>
        <location evidence="1">Membrane</location>
    </subcellularLocation>
</comment>
<dbReference type="SMART" id="SM00382">
    <property type="entry name" value="AAA"/>
    <property type="match status" value="2"/>
</dbReference>
<protein>
    <recommendedName>
        <fullName evidence="11">Peroxisomal ATPase PEX1</fullName>
    </recommendedName>
    <alternativeName>
        <fullName evidence="10">Peroxin-1</fullName>
    </alternativeName>
</protein>
<reference evidence="16" key="3">
    <citation type="submission" date="2020-12" db="UniProtKB">
        <authorList>
            <consortium name="EnsemblPlants"/>
        </authorList>
    </citation>
    <scope>IDENTIFICATION</scope>
</reference>
<evidence type="ECO:0000256" key="9">
    <source>
        <dbReference type="ARBA" id="ARBA00023136"/>
    </source>
</evidence>
<dbReference type="Gramene" id="Pp3c8_20390V3.2">
    <property type="protein sequence ID" value="Pp3c8_20390V3.2"/>
    <property type="gene ID" value="Pp3c8_20390"/>
</dbReference>
<dbReference type="InterPro" id="IPR015342">
    <property type="entry name" value="PEX1-N_C-lobe"/>
</dbReference>
<dbReference type="EnsemblPlants" id="Pp3c8_20390V3.1">
    <property type="protein sequence ID" value="Pp3c8_20390V3.1"/>
    <property type="gene ID" value="Pp3c8_20390"/>
</dbReference>
<dbReference type="GO" id="GO:0005829">
    <property type="term" value="C:cytosol"/>
    <property type="evidence" value="ECO:0000318"/>
    <property type="project" value="GO_Central"/>
</dbReference>
<keyword evidence="4" id="KW-0962">Peroxisome biogenesis</keyword>
<dbReference type="RefSeq" id="XP_024383159.1">
    <property type="nucleotide sequence ID" value="XM_024527391.2"/>
</dbReference>
<dbReference type="Gene3D" id="3.10.330.10">
    <property type="match status" value="1"/>
</dbReference>
<dbReference type="STRING" id="3218.A0A2K1K853"/>
<dbReference type="InterPro" id="IPR009010">
    <property type="entry name" value="Asp_de-COase-like_dom_sf"/>
</dbReference>
<dbReference type="InterPro" id="IPR003959">
    <property type="entry name" value="ATPase_AAA_core"/>
</dbReference>
<dbReference type="Gene3D" id="2.40.40.20">
    <property type="match status" value="1"/>
</dbReference>
<dbReference type="FunFam" id="3.40.50.300:FF:000149">
    <property type="entry name" value="Nuclear valosin-containing protein-like"/>
    <property type="match status" value="1"/>
</dbReference>